<comment type="caution">
    <text evidence="2">The sequence shown here is derived from an EMBL/GenBank/DDBJ whole genome shotgun (WGS) entry which is preliminary data.</text>
</comment>
<feature type="signal peptide" evidence="1">
    <location>
        <begin position="1"/>
        <end position="23"/>
    </location>
</feature>
<dbReference type="AlphaFoldDB" id="A0AAD9PU41"/>
<feature type="chain" id="PRO_5042078188" evidence="1">
    <location>
        <begin position="24"/>
        <end position="92"/>
    </location>
</feature>
<gene>
    <name evidence="2" type="ORF">P5673_031107</name>
</gene>
<name>A0AAD9PU41_ACRCE</name>
<dbReference type="EMBL" id="JARQWQ010000141">
    <property type="protein sequence ID" value="KAK2548665.1"/>
    <property type="molecule type" value="Genomic_DNA"/>
</dbReference>
<dbReference type="Proteomes" id="UP001249851">
    <property type="component" value="Unassembled WGS sequence"/>
</dbReference>
<accession>A0AAD9PU41</accession>
<evidence type="ECO:0000313" key="2">
    <source>
        <dbReference type="EMBL" id="KAK2548665.1"/>
    </source>
</evidence>
<reference evidence="2" key="2">
    <citation type="journal article" date="2023" name="Science">
        <title>Genomic signatures of disease resistance in endangered staghorn corals.</title>
        <authorList>
            <person name="Vollmer S.V."/>
            <person name="Selwyn J.D."/>
            <person name="Despard B.A."/>
            <person name="Roesel C.L."/>
        </authorList>
    </citation>
    <scope>NUCLEOTIDE SEQUENCE</scope>
    <source>
        <strain evidence="2">K2</strain>
    </source>
</reference>
<keyword evidence="3" id="KW-1185">Reference proteome</keyword>
<protein>
    <submittedName>
        <fullName evidence="2">Uncharacterized protein</fullName>
    </submittedName>
</protein>
<reference evidence="2" key="1">
    <citation type="journal article" date="2023" name="G3 (Bethesda)">
        <title>Whole genome assembly and annotation of the endangered Caribbean coral Acropora cervicornis.</title>
        <authorList>
            <person name="Selwyn J.D."/>
            <person name="Vollmer S.V."/>
        </authorList>
    </citation>
    <scope>NUCLEOTIDE SEQUENCE</scope>
    <source>
        <strain evidence="2">K2</strain>
    </source>
</reference>
<evidence type="ECO:0000313" key="3">
    <source>
        <dbReference type="Proteomes" id="UP001249851"/>
    </source>
</evidence>
<keyword evidence="1" id="KW-0732">Signal</keyword>
<proteinExistence type="predicted"/>
<organism evidence="2 3">
    <name type="scientific">Acropora cervicornis</name>
    <name type="common">Staghorn coral</name>
    <dbReference type="NCBI Taxonomy" id="6130"/>
    <lineage>
        <taxon>Eukaryota</taxon>
        <taxon>Metazoa</taxon>
        <taxon>Cnidaria</taxon>
        <taxon>Anthozoa</taxon>
        <taxon>Hexacorallia</taxon>
        <taxon>Scleractinia</taxon>
        <taxon>Astrocoeniina</taxon>
        <taxon>Acroporidae</taxon>
        <taxon>Acropora</taxon>
    </lineage>
</organism>
<evidence type="ECO:0000256" key="1">
    <source>
        <dbReference type="SAM" id="SignalP"/>
    </source>
</evidence>
<sequence>MSRLAILIFVLSIASVVFMQANAATTQKRSLSSNPEGKLMEELEEANDEEKMNEEEDPGRCKFYCRLGCRRICRGCRPKCKLRCSRGCYYGK</sequence>